<evidence type="ECO:0000313" key="2">
    <source>
        <dbReference type="EMBL" id="KAF2142440.1"/>
    </source>
</evidence>
<dbReference type="EMBL" id="ML995484">
    <property type="protein sequence ID" value="KAF2142440.1"/>
    <property type="molecule type" value="Genomic_DNA"/>
</dbReference>
<sequence>MGGTVSVCVCVCVCVRQGWARVGLGDDREESSRASKVGSSRVVKGMRDGGNALRGRCVAVVMAPTCCMYRIYLGQAPAAVTPARTTTIVVVRDKASGPQRAGTEYGRTHAKVEGGGCAASLRLRVAHDGWLALYSWGAGAIISGWAGLGPAAWGLG</sequence>
<organism evidence="2 3">
    <name type="scientific">Aplosporella prunicola CBS 121167</name>
    <dbReference type="NCBI Taxonomy" id="1176127"/>
    <lineage>
        <taxon>Eukaryota</taxon>
        <taxon>Fungi</taxon>
        <taxon>Dikarya</taxon>
        <taxon>Ascomycota</taxon>
        <taxon>Pezizomycotina</taxon>
        <taxon>Dothideomycetes</taxon>
        <taxon>Dothideomycetes incertae sedis</taxon>
        <taxon>Botryosphaeriales</taxon>
        <taxon>Aplosporellaceae</taxon>
        <taxon>Aplosporella</taxon>
    </lineage>
</organism>
<name>A0A6A6BE45_9PEZI</name>
<dbReference type="Proteomes" id="UP000799438">
    <property type="component" value="Unassembled WGS sequence"/>
</dbReference>
<feature type="chain" id="PRO_5025442501" description="Secreted protein" evidence="1">
    <location>
        <begin position="21"/>
        <end position="156"/>
    </location>
</feature>
<gene>
    <name evidence="2" type="ORF">K452DRAFT_18771</name>
</gene>
<dbReference type="AlphaFoldDB" id="A0A6A6BE45"/>
<evidence type="ECO:0000313" key="3">
    <source>
        <dbReference type="Proteomes" id="UP000799438"/>
    </source>
</evidence>
<dbReference type="GeneID" id="54293342"/>
<dbReference type="RefSeq" id="XP_033398152.1">
    <property type="nucleotide sequence ID" value="XM_033535846.1"/>
</dbReference>
<keyword evidence="3" id="KW-1185">Reference proteome</keyword>
<reference evidence="2" key="1">
    <citation type="journal article" date="2020" name="Stud. Mycol.">
        <title>101 Dothideomycetes genomes: a test case for predicting lifestyles and emergence of pathogens.</title>
        <authorList>
            <person name="Haridas S."/>
            <person name="Albert R."/>
            <person name="Binder M."/>
            <person name="Bloem J."/>
            <person name="Labutti K."/>
            <person name="Salamov A."/>
            <person name="Andreopoulos B."/>
            <person name="Baker S."/>
            <person name="Barry K."/>
            <person name="Bills G."/>
            <person name="Bluhm B."/>
            <person name="Cannon C."/>
            <person name="Castanera R."/>
            <person name="Culley D."/>
            <person name="Daum C."/>
            <person name="Ezra D."/>
            <person name="Gonzalez J."/>
            <person name="Henrissat B."/>
            <person name="Kuo A."/>
            <person name="Liang C."/>
            <person name="Lipzen A."/>
            <person name="Lutzoni F."/>
            <person name="Magnuson J."/>
            <person name="Mondo S."/>
            <person name="Nolan M."/>
            <person name="Ohm R."/>
            <person name="Pangilinan J."/>
            <person name="Park H.-J."/>
            <person name="Ramirez L."/>
            <person name="Alfaro M."/>
            <person name="Sun H."/>
            <person name="Tritt A."/>
            <person name="Yoshinaga Y."/>
            <person name="Zwiers L.-H."/>
            <person name="Turgeon B."/>
            <person name="Goodwin S."/>
            <person name="Spatafora J."/>
            <person name="Crous P."/>
            <person name="Grigoriev I."/>
        </authorList>
    </citation>
    <scope>NUCLEOTIDE SEQUENCE</scope>
    <source>
        <strain evidence="2">CBS 121167</strain>
    </source>
</reference>
<feature type="signal peptide" evidence="1">
    <location>
        <begin position="1"/>
        <end position="20"/>
    </location>
</feature>
<protein>
    <recommendedName>
        <fullName evidence="4">Secreted protein</fullName>
    </recommendedName>
</protein>
<keyword evidence="1" id="KW-0732">Signal</keyword>
<evidence type="ECO:0000256" key="1">
    <source>
        <dbReference type="SAM" id="SignalP"/>
    </source>
</evidence>
<evidence type="ECO:0008006" key="4">
    <source>
        <dbReference type="Google" id="ProtNLM"/>
    </source>
</evidence>
<proteinExistence type="predicted"/>
<accession>A0A6A6BE45</accession>